<comment type="caution">
    <text evidence="4">The sequence shown here is derived from an EMBL/GenBank/DDBJ whole genome shotgun (WGS) entry which is preliminary data.</text>
</comment>
<protein>
    <submittedName>
        <fullName evidence="4">GNAT family acetyltransferase protein</fullName>
    </submittedName>
</protein>
<organism evidence="4 5">
    <name type="scientific">Lacticaseibacillus zeae DSM 20178 = KCTC 3804</name>
    <dbReference type="NCBI Taxonomy" id="1423816"/>
    <lineage>
        <taxon>Bacteria</taxon>
        <taxon>Bacillati</taxon>
        <taxon>Bacillota</taxon>
        <taxon>Bacilli</taxon>
        <taxon>Lactobacillales</taxon>
        <taxon>Lactobacillaceae</taxon>
        <taxon>Lacticaseibacillus</taxon>
    </lineage>
</organism>
<proteinExistence type="predicted"/>
<dbReference type="SUPFAM" id="SSF55729">
    <property type="entry name" value="Acyl-CoA N-acyltransferases (Nat)"/>
    <property type="match status" value="1"/>
</dbReference>
<dbReference type="CDD" id="cd04301">
    <property type="entry name" value="NAT_SF"/>
    <property type="match status" value="1"/>
</dbReference>
<evidence type="ECO:0000313" key="5">
    <source>
        <dbReference type="Proteomes" id="UP000051984"/>
    </source>
</evidence>
<evidence type="ECO:0000313" key="4">
    <source>
        <dbReference type="EMBL" id="KRK12214.1"/>
    </source>
</evidence>
<dbReference type="InterPro" id="IPR051635">
    <property type="entry name" value="SNAT-like"/>
</dbReference>
<evidence type="ECO:0000256" key="2">
    <source>
        <dbReference type="ARBA" id="ARBA00023315"/>
    </source>
</evidence>
<feature type="domain" description="N-acetyltransferase" evidence="3">
    <location>
        <begin position="3"/>
        <end position="161"/>
    </location>
</feature>
<dbReference type="Proteomes" id="UP000051984">
    <property type="component" value="Unassembled WGS sequence"/>
</dbReference>
<dbReference type="GO" id="GO:0008080">
    <property type="term" value="F:N-acetyltransferase activity"/>
    <property type="evidence" value="ECO:0007669"/>
    <property type="project" value="UniProtKB-ARBA"/>
</dbReference>
<name>A0A0R1ES94_LACZE</name>
<accession>A0A0R1ES94</accession>
<dbReference type="InterPro" id="IPR000182">
    <property type="entry name" value="GNAT_dom"/>
</dbReference>
<dbReference type="eggNOG" id="COG0456">
    <property type="taxonomic scope" value="Bacteria"/>
</dbReference>
<sequence length="168" mass="18356">MKLHFSTANLTDLDAIMRIERAGFTPQEAASRSSMAARIIHYPDTFIVARTGQTIAGYIVGPATSQSTITDDLFVSSQPNSAAAPYIAILSLAVAPDLQHHGIGRQLLAKMTDVARKQKRIAITLTCLQRLIPFYEHAGFHNDGQAASTHAGEVWFNMTKTVWPMSES</sequence>
<dbReference type="PROSITE" id="PS51186">
    <property type="entry name" value="GNAT"/>
    <property type="match status" value="1"/>
</dbReference>
<keyword evidence="2" id="KW-0012">Acyltransferase</keyword>
<dbReference type="PANTHER" id="PTHR10908">
    <property type="entry name" value="SEROTONIN N-ACETYLTRANSFERASE"/>
    <property type="match status" value="1"/>
</dbReference>
<gene>
    <name evidence="4" type="ORF">FD51_GL002970</name>
</gene>
<evidence type="ECO:0000259" key="3">
    <source>
        <dbReference type="PROSITE" id="PS51186"/>
    </source>
</evidence>
<dbReference type="InterPro" id="IPR016181">
    <property type="entry name" value="Acyl_CoA_acyltransferase"/>
</dbReference>
<dbReference type="Gene3D" id="3.40.630.30">
    <property type="match status" value="1"/>
</dbReference>
<dbReference type="AlphaFoldDB" id="A0A0R1ES94"/>
<dbReference type="RefSeq" id="WP_010491361.1">
    <property type="nucleotide sequence ID" value="NZ_AZCT01000009.1"/>
</dbReference>
<dbReference type="EMBL" id="AZCT01000009">
    <property type="protein sequence ID" value="KRK12214.1"/>
    <property type="molecule type" value="Genomic_DNA"/>
</dbReference>
<evidence type="ECO:0000256" key="1">
    <source>
        <dbReference type="ARBA" id="ARBA00022679"/>
    </source>
</evidence>
<dbReference type="Pfam" id="PF00583">
    <property type="entry name" value="Acetyltransf_1"/>
    <property type="match status" value="1"/>
</dbReference>
<dbReference type="PATRIC" id="fig|1423816.3.peg.3086"/>
<keyword evidence="1 4" id="KW-0808">Transferase</keyword>
<reference evidence="4 5" key="1">
    <citation type="journal article" date="2015" name="Genome Announc.">
        <title>Expanding the biotechnology potential of lactobacilli through comparative genomics of 213 strains and associated genera.</title>
        <authorList>
            <person name="Sun Z."/>
            <person name="Harris H.M."/>
            <person name="McCann A."/>
            <person name="Guo C."/>
            <person name="Argimon S."/>
            <person name="Zhang W."/>
            <person name="Yang X."/>
            <person name="Jeffery I.B."/>
            <person name="Cooney J.C."/>
            <person name="Kagawa T.F."/>
            <person name="Liu W."/>
            <person name="Song Y."/>
            <person name="Salvetti E."/>
            <person name="Wrobel A."/>
            <person name="Rasinkangas P."/>
            <person name="Parkhill J."/>
            <person name="Rea M.C."/>
            <person name="O'Sullivan O."/>
            <person name="Ritari J."/>
            <person name="Douillard F.P."/>
            <person name="Paul Ross R."/>
            <person name="Yang R."/>
            <person name="Briner A.E."/>
            <person name="Felis G.E."/>
            <person name="de Vos W.M."/>
            <person name="Barrangou R."/>
            <person name="Klaenhammer T.R."/>
            <person name="Caufield P.W."/>
            <person name="Cui Y."/>
            <person name="Zhang H."/>
            <person name="O'Toole P.W."/>
        </authorList>
    </citation>
    <scope>NUCLEOTIDE SEQUENCE [LARGE SCALE GENOMIC DNA]</scope>
    <source>
        <strain evidence="4 5">DSM 20178</strain>
    </source>
</reference>
<dbReference type="PANTHER" id="PTHR10908:SF0">
    <property type="entry name" value="SEROTONIN N-ACETYLTRANSFERASE"/>
    <property type="match status" value="1"/>
</dbReference>